<name>A0A9Q8URV7_PASFU</name>
<dbReference type="Proteomes" id="UP000756132">
    <property type="component" value="Chromosome 7"/>
</dbReference>
<dbReference type="KEGG" id="ffu:CLAFUR5_10689"/>
<dbReference type="EMBL" id="CP090169">
    <property type="protein sequence ID" value="UJO20127.1"/>
    <property type="molecule type" value="Genomic_DNA"/>
</dbReference>
<proteinExistence type="predicted"/>
<evidence type="ECO:0000313" key="1">
    <source>
        <dbReference type="EMBL" id="UJO20127.1"/>
    </source>
</evidence>
<dbReference type="RefSeq" id="XP_047764493.1">
    <property type="nucleotide sequence ID" value="XM_047909837.1"/>
</dbReference>
<protein>
    <submittedName>
        <fullName evidence="1">Uncharacterized protein</fullName>
    </submittedName>
</protein>
<dbReference type="GeneID" id="71990567"/>
<dbReference type="OrthoDB" id="5337308at2759"/>
<accession>A0A9Q8URV7</accession>
<evidence type="ECO:0000313" key="2">
    <source>
        <dbReference type="Proteomes" id="UP000756132"/>
    </source>
</evidence>
<sequence>MPVTLAMNNTACSKALGLAALVAIAIVFGLSTMNANPHDNTNIARNIHNERHSNITIYEPPYNTHNAPHSNLTARDTIWEDKVYKGHWLACLMNAQPEHVEQSHFTTNADLTQNGWQTTERPAANQRTFNLRGYVGALKGLGLDTNFEHWITVQGRHAGTGGQYTNAYNPWGGILIAESNHGPDFVIGERTKKGIAVGPAPALKNWSDVVFLVWAMLCRRSNIDQNPQGLEHVFRSMVVNEATTETLRQARGNGNSDGVDDFPPKWPGWSWNIDTDPGRAAISTRNGVGVAYFLFQHKEALGIKVVDRIHAFNCPDYTEAPKFCMYMHLVDGPIDDI</sequence>
<gene>
    <name evidence="1" type="ORF">CLAFUR5_10689</name>
</gene>
<reference evidence="1" key="2">
    <citation type="journal article" date="2022" name="Microb. Genom.">
        <title>A chromosome-scale genome assembly of the tomato pathogen Cladosporium fulvum reveals a compartmentalized genome architecture and the presence of a dispensable chromosome.</title>
        <authorList>
            <person name="Zaccaron A.Z."/>
            <person name="Chen L.H."/>
            <person name="Samaras A."/>
            <person name="Stergiopoulos I."/>
        </authorList>
    </citation>
    <scope>NUCLEOTIDE SEQUENCE</scope>
    <source>
        <strain evidence="1">Race5_Kim</strain>
    </source>
</reference>
<dbReference type="AlphaFoldDB" id="A0A9Q8URV7"/>
<reference evidence="1" key="1">
    <citation type="submission" date="2021-12" db="EMBL/GenBank/DDBJ databases">
        <authorList>
            <person name="Zaccaron A."/>
            <person name="Stergiopoulos I."/>
        </authorList>
    </citation>
    <scope>NUCLEOTIDE SEQUENCE</scope>
    <source>
        <strain evidence="1">Race5_Kim</strain>
    </source>
</reference>
<organism evidence="1 2">
    <name type="scientific">Passalora fulva</name>
    <name type="common">Tomato leaf mold</name>
    <name type="synonym">Cladosporium fulvum</name>
    <dbReference type="NCBI Taxonomy" id="5499"/>
    <lineage>
        <taxon>Eukaryota</taxon>
        <taxon>Fungi</taxon>
        <taxon>Dikarya</taxon>
        <taxon>Ascomycota</taxon>
        <taxon>Pezizomycotina</taxon>
        <taxon>Dothideomycetes</taxon>
        <taxon>Dothideomycetidae</taxon>
        <taxon>Mycosphaerellales</taxon>
        <taxon>Mycosphaerellaceae</taxon>
        <taxon>Fulvia</taxon>
    </lineage>
</organism>
<dbReference type="OMA" id="VNSITIW"/>
<keyword evidence="2" id="KW-1185">Reference proteome</keyword>